<dbReference type="AlphaFoldDB" id="A0ABC8JMF7"/>
<reference evidence="1 2" key="1">
    <citation type="submission" date="2022-03" db="EMBL/GenBank/DDBJ databases">
        <authorList>
            <person name="Macdonald S."/>
            <person name="Ahmed S."/>
            <person name="Newling K."/>
        </authorList>
    </citation>
    <scope>NUCLEOTIDE SEQUENCE [LARGE SCALE GENOMIC DNA]</scope>
</reference>
<keyword evidence="2" id="KW-1185">Reference proteome</keyword>
<protein>
    <submittedName>
        <fullName evidence="1">Uncharacterized protein</fullName>
    </submittedName>
</protein>
<dbReference type="Proteomes" id="UP001642260">
    <property type="component" value="Unassembled WGS sequence"/>
</dbReference>
<dbReference type="EMBL" id="CAKOAT010100710">
    <property type="protein sequence ID" value="CAH8324322.1"/>
    <property type="molecule type" value="Genomic_DNA"/>
</dbReference>
<accession>A0ABC8JMF7</accession>
<proteinExistence type="predicted"/>
<sequence length="96" mass="11102">MANMMVLLSDLRAGRSSSTVQVWLPHLWEAKNFRRGGELMGVDMLLLDSQSRRKLYAWINKFCNQVFLLQKLDHWQYVSVNEFSNQAAARIALSVT</sequence>
<name>A0ABC8JMF7_ERUVS</name>
<comment type="caution">
    <text evidence="1">The sequence shown here is derived from an EMBL/GenBank/DDBJ whole genome shotgun (WGS) entry which is preliminary data.</text>
</comment>
<organism evidence="1 2">
    <name type="scientific">Eruca vesicaria subsp. sativa</name>
    <name type="common">Garden rocket</name>
    <name type="synonym">Eruca sativa</name>
    <dbReference type="NCBI Taxonomy" id="29727"/>
    <lineage>
        <taxon>Eukaryota</taxon>
        <taxon>Viridiplantae</taxon>
        <taxon>Streptophyta</taxon>
        <taxon>Embryophyta</taxon>
        <taxon>Tracheophyta</taxon>
        <taxon>Spermatophyta</taxon>
        <taxon>Magnoliopsida</taxon>
        <taxon>eudicotyledons</taxon>
        <taxon>Gunneridae</taxon>
        <taxon>Pentapetalae</taxon>
        <taxon>rosids</taxon>
        <taxon>malvids</taxon>
        <taxon>Brassicales</taxon>
        <taxon>Brassicaceae</taxon>
        <taxon>Brassiceae</taxon>
        <taxon>Eruca</taxon>
    </lineage>
</organism>
<evidence type="ECO:0000313" key="1">
    <source>
        <dbReference type="EMBL" id="CAH8324322.1"/>
    </source>
</evidence>
<gene>
    <name evidence="1" type="ORF">ERUC_LOCUS10102</name>
</gene>
<evidence type="ECO:0000313" key="2">
    <source>
        <dbReference type="Proteomes" id="UP001642260"/>
    </source>
</evidence>